<gene>
    <name evidence="8" type="ORF">H0A75_07050</name>
</gene>
<sequence length="65" mass="7487">MAAVMEERSVRGLRETALLGFIVVALFYLISLISFSHEDAGWSKRTRYGFSTMQVVWWVRGCPIF</sequence>
<comment type="caution">
    <text evidence="8">The sequence shown here is derived from an EMBL/GenBank/DDBJ whole genome shotgun (WGS) entry which is preliminary data.</text>
</comment>
<comment type="subcellular location">
    <subcellularLocation>
        <location evidence="1">Cell membrane</location>
        <topology evidence="1">Multi-pass membrane protein</topology>
    </subcellularLocation>
</comment>
<dbReference type="EMBL" id="JACCHS010000135">
    <property type="protein sequence ID" value="NYT47354.1"/>
    <property type="molecule type" value="Genomic_DNA"/>
</dbReference>
<dbReference type="Proteomes" id="UP000537890">
    <property type="component" value="Unassembled WGS sequence"/>
</dbReference>
<dbReference type="InterPro" id="IPR025199">
    <property type="entry name" value="FtsK_4TM"/>
</dbReference>
<feature type="domain" description="DNA translocase FtsK 4TM region" evidence="7">
    <location>
        <begin position="11"/>
        <end position="47"/>
    </location>
</feature>
<evidence type="ECO:0000256" key="3">
    <source>
        <dbReference type="ARBA" id="ARBA00022692"/>
    </source>
</evidence>
<evidence type="ECO:0000313" key="9">
    <source>
        <dbReference type="Proteomes" id="UP000537890"/>
    </source>
</evidence>
<protein>
    <submittedName>
        <fullName evidence="8">DNA translocase FtsK 4TM domain-containing protein</fullName>
    </submittedName>
</protein>
<evidence type="ECO:0000313" key="8">
    <source>
        <dbReference type="EMBL" id="NYT47354.1"/>
    </source>
</evidence>
<reference evidence="8 9" key="1">
    <citation type="submission" date="2020-05" db="EMBL/GenBank/DDBJ databases">
        <title>Horizontal transmission and recombination maintain forever young bacterial symbiont genomes.</title>
        <authorList>
            <person name="Russell S.L."/>
            <person name="Pepper-Tunick E."/>
            <person name="Svedberg J."/>
            <person name="Byrne A."/>
            <person name="Ruelas Castillo J."/>
            <person name="Vollmers C."/>
            <person name="Beinart R.A."/>
            <person name="Corbett-Detig R."/>
        </authorList>
    </citation>
    <scope>NUCLEOTIDE SEQUENCE [LARGE SCALE GENOMIC DNA]</scope>
    <source>
        <strain evidence="8">4727-3</strain>
    </source>
</reference>
<accession>A0A7Z0MP88</accession>
<proteinExistence type="predicted"/>
<evidence type="ECO:0000256" key="4">
    <source>
        <dbReference type="ARBA" id="ARBA00022989"/>
    </source>
</evidence>
<keyword evidence="3 6" id="KW-0812">Transmembrane</keyword>
<organism evidence="8 9">
    <name type="scientific">Candidatus Methanofishera endochildressiae</name>
    <dbReference type="NCBI Taxonomy" id="2738884"/>
    <lineage>
        <taxon>Bacteria</taxon>
        <taxon>Pseudomonadati</taxon>
        <taxon>Pseudomonadota</taxon>
        <taxon>Gammaproteobacteria</taxon>
        <taxon>Candidatus Methanofishera</taxon>
    </lineage>
</organism>
<evidence type="ECO:0000256" key="1">
    <source>
        <dbReference type="ARBA" id="ARBA00004651"/>
    </source>
</evidence>
<name>A0A7Z0MP88_9GAMM</name>
<evidence type="ECO:0000256" key="2">
    <source>
        <dbReference type="ARBA" id="ARBA00022475"/>
    </source>
</evidence>
<dbReference type="Pfam" id="PF13491">
    <property type="entry name" value="FtsK_4TM"/>
    <property type="match status" value="1"/>
</dbReference>
<keyword evidence="2" id="KW-1003">Cell membrane</keyword>
<evidence type="ECO:0000259" key="7">
    <source>
        <dbReference type="Pfam" id="PF13491"/>
    </source>
</evidence>
<feature type="transmembrane region" description="Helical" evidence="6">
    <location>
        <begin position="16"/>
        <end position="35"/>
    </location>
</feature>
<keyword evidence="5 6" id="KW-0472">Membrane</keyword>
<dbReference type="GO" id="GO:0005886">
    <property type="term" value="C:plasma membrane"/>
    <property type="evidence" value="ECO:0007669"/>
    <property type="project" value="UniProtKB-SubCell"/>
</dbReference>
<keyword evidence="4 6" id="KW-1133">Transmembrane helix</keyword>
<dbReference type="AlphaFoldDB" id="A0A7Z0MP88"/>
<evidence type="ECO:0000256" key="6">
    <source>
        <dbReference type="SAM" id="Phobius"/>
    </source>
</evidence>
<evidence type="ECO:0000256" key="5">
    <source>
        <dbReference type="ARBA" id="ARBA00023136"/>
    </source>
</evidence>